<dbReference type="OrthoDB" id="1685145at2"/>
<protein>
    <recommendedName>
        <fullName evidence="1">Non-contractile tail sheath TIM barrel domain-containing protein</fullName>
    </recommendedName>
</protein>
<evidence type="ECO:0000259" key="1">
    <source>
        <dbReference type="Pfam" id="PF23845"/>
    </source>
</evidence>
<organism evidence="2 3">
    <name type="scientific">Sphingomonas paeninsulae</name>
    <dbReference type="NCBI Taxonomy" id="2319844"/>
    <lineage>
        <taxon>Bacteria</taxon>
        <taxon>Pseudomonadati</taxon>
        <taxon>Pseudomonadota</taxon>
        <taxon>Alphaproteobacteria</taxon>
        <taxon>Sphingomonadales</taxon>
        <taxon>Sphingomonadaceae</taxon>
        <taxon>Sphingomonas</taxon>
    </lineage>
</organism>
<reference evidence="2 3" key="1">
    <citation type="submission" date="2018-09" db="EMBL/GenBank/DDBJ databases">
        <title>Sphingomonas peninsula sp. nov., isolated from fildes peninsula, Antarctic soil.</title>
        <authorList>
            <person name="Yingchao G."/>
        </authorList>
    </citation>
    <scope>NUCLEOTIDE SEQUENCE [LARGE SCALE GENOMIC DNA]</scope>
    <source>
        <strain evidence="2 3">YZ-8</strain>
    </source>
</reference>
<dbReference type="KEGG" id="spha:D3Y57_08040"/>
<dbReference type="EMBL" id="CP032829">
    <property type="protein sequence ID" value="AYJ85933.1"/>
    <property type="molecule type" value="Genomic_DNA"/>
</dbReference>
<gene>
    <name evidence="2" type="ORF">D3Y57_08040</name>
</gene>
<evidence type="ECO:0000313" key="2">
    <source>
        <dbReference type="EMBL" id="AYJ85933.1"/>
    </source>
</evidence>
<dbReference type="Pfam" id="PF23845">
    <property type="entry name" value="TIM-barrel_NCTSP"/>
    <property type="match status" value="1"/>
</dbReference>
<feature type="domain" description="Non-contractile tail sheath TIM barrel" evidence="1">
    <location>
        <begin position="17"/>
        <end position="114"/>
    </location>
</feature>
<proteinExistence type="predicted"/>
<dbReference type="InterPro" id="IPR057122">
    <property type="entry name" value="TIM-barrel_NCTSP"/>
</dbReference>
<evidence type="ECO:0000313" key="3">
    <source>
        <dbReference type="Proteomes" id="UP000276254"/>
    </source>
</evidence>
<accession>A0A494TFZ4</accession>
<sequence>MSRSFEPGAEGDAGCGGAVLAASTAALFAAVRADHPATERLMLVFLPTVLDPPEAVRANVPVGWASPAFDVLQVEDYDWVTAGNTGASARGLATVNARLGYPQGKQHYLSGLLWRRRVTFCCSRRDRRSFILG</sequence>
<dbReference type="AlphaFoldDB" id="A0A494TFZ4"/>
<dbReference type="Proteomes" id="UP000276254">
    <property type="component" value="Chromosome"/>
</dbReference>
<name>A0A494TFZ4_SPHPE</name>
<keyword evidence="3" id="KW-1185">Reference proteome</keyword>